<reference evidence="3 4" key="1">
    <citation type="journal article" date="2006" name="Science">
        <title>The genome of black cottonwood, Populus trichocarpa (Torr. &amp; Gray).</title>
        <authorList>
            <person name="Tuskan G.A."/>
            <person name="Difazio S."/>
            <person name="Jansson S."/>
            <person name="Bohlmann J."/>
            <person name="Grigoriev I."/>
            <person name="Hellsten U."/>
            <person name="Putnam N."/>
            <person name="Ralph S."/>
            <person name="Rombauts S."/>
            <person name="Salamov A."/>
            <person name="Schein J."/>
            <person name="Sterck L."/>
            <person name="Aerts A."/>
            <person name="Bhalerao R.R."/>
            <person name="Bhalerao R.P."/>
            <person name="Blaudez D."/>
            <person name="Boerjan W."/>
            <person name="Brun A."/>
            <person name="Brunner A."/>
            <person name="Busov V."/>
            <person name="Campbell M."/>
            <person name="Carlson J."/>
            <person name="Chalot M."/>
            <person name="Chapman J."/>
            <person name="Chen G.L."/>
            <person name="Cooper D."/>
            <person name="Coutinho P.M."/>
            <person name="Couturier J."/>
            <person name="Covert S."/>
            <person name="Cronk Q."/>
            <person name="Cunningham R."/>
            <person name="Davis J."/>
            <person name="Degroeve S."/>
            <person name="Dejardin A."/>
            <person name="Depamphilis C."/>
            <person name="Detter J."/>
            <person name="Dirks B."/>
            <person name="Dubchak I."/>
            <person name="Duplessis S."/>
            <person name="Ehlting J."/>
            <person name="Ellis B."/>
            <person name="Gendler K."/>
            <person name="Goodstein D."/>
            <person name="Gribskov M."/>
            <person name="Grimwood J."/>
            <person name="Groover A."/>
            <person name="Gunter L."/>
            <person name="Hamberger B."/>
            <person name="Heinze B."/>
            <person name="Helariutta Y."/>
            <person name="Henrissat B."/>
            <person name="Holligan D."/>
            <person name="Holt R."/>
            <person name="Huang W."/>
            <person name="Islam-Faridi N."/>
            <person name="Jones S."/>
            <person name="Jones-Rhoades M."/>
            <person name="Jorgensen R."/>
            <person name="Joshi C."/>
            <person name="Kangasjarvi J."/>
            <person name="Karlsson J."/>
            <person name="Kelleher C."/>
            <person name="Kirkpatrick R."/>
            <person name="Kirst M."/>
            <person name="Kohler A."/>
            <person name="Kalluri U."/>
            <person name="Larimer F."/>
            <person name="Leebens-Mack J."/>
            <person name="Leple J.C."/>
            <person name="Locascio P."/>
            <person name="Lou Y."/>
            <person name="Lucas S."/>
            <person name="Martin F."/>
            <person name="Montanini B."/>
            <person name="Napoli C."/>
            <person name="Nelson D.R."/>
            <person name="Nelson C."/>
            <person name="Nieminen K."/>
            <person name="Nilsson O."/>
            <person name="Pereda V."/>
            <person name="Peter G."/>
            <person name="Philippe R."/>
            <person name="Pilate G."/>
            <person name="Poliakov A."/>
            <person name="Razumovskaya J."/>
            <person name="Richardson P."/>
            <person name="Rinaldi C."/>
            <person name="Ritland K."/>
            <person name="Rouze P."/>
            <person name="Ryaboy D."/>
            <person name="Schmutz J."/>
            <person name="Schrader J."/>
            <person name="Segerman B."/>
            <person name="Shin H."/>
            <person name="Siddiqui A."/>
            <person name="Sterky F."/>
            <person name="Terry A."/>
            <person name="Tsai C.J."/>
            <person name="Uberbacher E."/>
            <person name="Unneberg P."/>
            <person name="Vahala J."/>
            <person name="Wall K."/>
            <person name="Wessler S."/>
            <person name="Yang G."/>
            <person name="Yin T."/>
            <person name="Douglas C."/>
            <person name="Marra M."/>
            <person name="Sandberg G."/>
            <person name="Van de Peer Y."/>
            <person name="Rokhsar D."/>
        </authorList>
    </citation>
    <scope>NUCLEOTIDE SEQUENCE [LARGE SCALE GENOMIC DNA]</scope>
    <source>
        <strain evidence="4">cv. Nisqually</strain>
    </source>
</reference>
<dbReference type="SMR" id="A0A2K2BWN6"/>
<dbReference type="InterPro" id="IPR023213">
    <property type="entry name" value="CAT-like_dom_sf"/>
</dbReference>
<evidence type="ECO:0000256" key="1">
    <source>
        <dbReference type="ARBA" id="ARBA00009861"/>
    </source>
</evidence>
<dbReference type="InParanoid" id="A0A2K2BWN6"/>
<evidence type="ECO:0000313" key="3">
    <source>
        <dbReference type="EMBL" id="PNT54204.2"/>
    </source>
</evidence>
<dbReference type="PANTHER" id="PTHR31147:SF66">
    <property type="entry name" value="OS05G0315700 PROTEIN"/>
    <property type="match status" value="1"/>
</dbReference>
<evidence type="ECO:0000256" key="2">
    <source>
        <dbReference type="ARBA" id="ARBA00022679"/>
    </source>
</evidence>
<dbReference type="EMBL" id="CM009290">
    <property type="protein sequence ID" value="PNT54204.2"/>
    <property type="molecule type" value="Genomic_DNA"/>
</dbReference>
<dbReference type="OrthoDB" id="1483986at2759"/>
<name>A0A2K2BWN6_POPTR</name>
<dbReference type="AlphaFoldDB" id="A0A2K2BWN6"/>
<evidence type="ECO:0000313" key="4">
    <source>
        <dbReference type="Proteomes" id="UP000006729"/>
    </source>
</evidence>
<protein>
    <submittedName>
        <fullName evidence="3">Uncharacterized protein</fullName>
    </submittedName>
</protein>
<dbReference type="Gramene" id="Potri.001G127400.1.v4.1">
    <property type="protein sequence ID" value="Potri.001G127400.1.v4.1"/>
    <property type="gene ID" value="Potri.001G127400.v4.1"/>
</dbReference>
<dbReference type="GO" id="GO:0016747">
    <property type="term" value="F:acyltransferase activity, transferring groups other than amino-acyl groups"/>
    <property type="evidence" value="ECO:0000318"/>
    <property type="project" value="GO_Central"/>
</dbReference>
<dbReference type="PANTHER" id="PTHR31147">
    <property type="entry name" value="ACYL TRANSFERASE 4"/>
    <property type="match status" value="1"/>
</dbReference>
<keyword evidence="2" id="KW-0808">Transferase</keyword>
<keyword evidence="4" id="KW-1185">Reference proteome</keyword>
<dbReference type="Gene3D" id="3.30.559.10">
    <property type="entry name" value="Chloramphenicol acetyltransferase-like domain"/>
    <property type="match status" value="2"/>
</dbReference>
<proteinExistence type="inferred from homology"/>
<dbReference type="Proteomes" id="UP000006729">
    <property type="component" value="Chromosome 1"/>
</dbReference>
<accession>A0A2K2BWN6</accession>
<sequence length="463" mass="51649">MKMAPPSSQVSFTVKRQEPRLILPAKPTPSEVKQLSDLDDQEGLRFHMPFIAFFRNTNKKGGNGTYPDPVKVIRDALAHALVCYYPLAGRLKEGDSRKLMVDCTGELGVLFIEADADITLEHLGDAIQPPCPYLEHFLYDIPGSSGIIGCPLMLIQVTRLTCGGFIVAARVNHTMTDALGIFYFLNTIGEIARGANEPSYRPVWKREILNARDPPRVTCVHHEYDTTVGTEATMDTHADLIDKSFFFGFQEIDCIRKHLPSHLQSSSTFEVLIACIWKCRTIAIEHNPNEMLRVSYMVGAGGKRGIKLPPGYYGNAYAMPSAISKAELVCKNPLGYALELVRKIKTQMSEEYMRSVADYMVIKGRPHYSTAGHFIVADSSRVPFREIDFGWGKPVYAGVAKAAPNTSFCVRFKKSTGEDGILIQMSLPLQAMDKFQKELAKFTGERPMHVSGDKKHTIFKSML</sequence>
<comment type="similarity">
    <text evidence="1">Belongs to the plant acyltransferase family.</text>
</comment>
<dbReference type="OMA" id="CITCTHH"/>
<gene>
    <name evidence="3" type="ORF">POPTR_001G127400</name>
</gene>
<organism evidence="3 4">
    <name type="scientific">Populus trichocarpa</name>
    <name type="common">Western balsam poplar</name>
    <name type="synonym">Populus balsamifera subsp. trichocarpa</name>
    <dbReference type="NCBI Taxonomy" id="3694"/>
    <lineage>
        <taxon>Eukaryota</taxon>
        <taxon>Viridiplantae</taxon>
        <taxon>Streptophyta</taxon>
        <taxon>Embryophyta</taxon>
        <taxon>Tracheophyta</taxon>
        <taxon>Spermatophyta</taxon>
        <taxon>Magnoliopsida</taxon>
        <taxon>eudicotyledons</taxon>
        <taxon>Gunneridae</taxon>
        <taxon>Pentapetalae</taxon>
        <taxon>rosids</taxon>
        <taxon>fabids</taxon>
        <taxon>Malpighiales</taxon>
        <taxon>Salicaceae</taxon>
        <taxon>Saliceae</taxon>
        <taxon>Populus</taxon>
    </lineage>
</organism>
<dbReference type="Pfam" id="PF02458">
    <property type="entry name" value="Transferase"/>
    <property type="match status" value="1"/>
</dbReference>
<dbReference type="InterPro" id="IPR050898">
    <property type="entry name" value="Plant_acyltransferase"/>
</dbReference>